<organism evidence="1">
    <name type="scientific">marine sediment metagenome</name>
    <dbReference type="NCBI Taxonomy" id="412755"/>
    <lineage>
        <taxon>unclassified sequences</taxon>
        <taxon>metagenomes</taxon>
        <taxon>ecological metagenomes</taxon>
    </lineage>
</organism>
<gene>
    <name evidence="1" type="ORF">MGSAQ_000488</name>
</gene>
<name>A0A1B6NX34_9ZZZZ</name>
<evidence type="ECO:0000313" key="1">
    <source>
        <dbReference type="EMBL" id="KTF08014.1"/>
    </source>
</evidence>
<reference evidence="1" key="1">
    <citation type="submission" date="2013-11" db="EMBL/GenBank/DDBJ databases">
        <title>Microbial diversity, functional groups and degradation webs in Northern and Southern Mediterranean and Red Sea marine crude oil polluted sites.</title>
        <authorList>
            <person name="Daffonchio D."/>
            <person name="Mapelli F."/>
            <person name="Ferrer M."/>
            <person name="Richter M."/>
            <person name="Cherif A."/>
            <person name="Malkawi H.I."/>
            <person name="Yakimov M.M."/>
            <person name="Abdel-Fattah Y.R."/>
            <person name="Blaghen M."/>
            <person name="Golyshin P.N."/>
            <person name="Kalogerakis N."/>
            <person name="Boon N."/>
            <person name="Magagnini M."/>
            <person name="Fava F."/>
        </authorList>
    </citation>
    <scope>NUCLEOTIDE SEQUENCE</scope>
</reference>
<accession>A0A1B6NX34</accession>
<protein>
    <submittedName>
        <fullName evidence="1">Uncharacterized protein</fullName>
    </submittedName>
</protein>
<sequence>MPWSNVQHALYFFKVEDKSMKAVSYVINNQDVLKIHW</sequence>
<dbReference type="EMBL" id="AYSL01000203">
    <property type="protein sequence ID" value="KTF08014.1"/>
    <property type="molecule type" value="Genomic_DNA"/>
</dbReference>
<dbReference type="AlphaFoldDB" id="A0A1B6NX34"/>
<proteinExistence type="predicted"/>
<comment type="caution">
    <text evidence="1">The sequence shown here is derived from an EMBL/GenBank/DDBJ whole genome shotgun (WGS) entry which is preliminary data.</text>
</comment>